<feature type="domain" description="AB hydrolase-1" evidence="2">
    <location>
        <begin position="154"/>
        <end position="324"/>
    </location>
</feature>
<dbReference type="Gene3D" id="3.40.50.1820">
    <property type="entry name" value="alpha/beta hydrolase"/>
    <property type="match status" value="1"/>
</dbReference>
<keyword evidence="1" id="KW-0732">Signal</keyword>
<feature type="domain" description="Peptidase S33 tripeptidyl aminopeptidase-like C-terminal" evidence="3">
    <location>
        <begin position="450"/>
        <end position="535"/>
    </location>
</feature>
<dbReference type="RefSeq" id="WP_253761287.1">
    <property type="nucleotide sequence ID" value="NZ_JAMZDZ010000001.1"/>
</dbReference>
<reference evidence="5" key="1">
    <citation type="journal article" date="2019" name="Int. J. Syst. Evol. Microbiol.">
        <title>The Global Catalogue of Microorganisms (GCM) 10K type strain sequencing project: providing services to taxonomists for standard genome sequencing and annotation.</title>
        <authorList>
            <consortium name="The Broad Institute Genomics Platform"/>
            <consortium name="The Broad Institute Genome Sequencing Center for Infectious Disease"/>
            <person name="Wu L."/>
            <person name="Ma J."/>
        </authorList>
    </citation>
    <scope>NUCLEOTIDE SEQUENCE [LARGE SCALE GENOMIC DNA]</scope>
    <source>
        <strain evidence="5">CGMCC 4.7289</strain>
    </source>
</reference>
<accession>A0ABV8LU27</accession>
<name>A0ABV8LU27_9ACTN</name>
<comment type="caution">
    <text evidence="4">The sequence shown here is derived from an EMBL/GenBank/DDBJ whole genome shotgun (WGS) entry which is preliminary data.</text>
</comment>
<organism evidence="4 5">
    <name type="scientific">Hamadaea flava</name>
    <dbReference type="NCBI Taxonomy" id="1742688"/>
    <lineage>
        <taxon>Bacteria</taxon>
        <taxon>Bacillati</taxon>
        <taxon>Actinomycetota</taxon>
        <taxon>Actinomycetes</taxon>
        <taxon>Micromonosporales</taxon>
        <taxon>Micromonosporaceae</taxon>
        <taxon>Hamadaea</taxon>
    </lineage>
</organism>
<keyword evidence="5" id="KW-1185">Reference proteome</keyword>
<feature type="chain" id="PRO_5047224738" evidence="1">
    <location>
        <begin position="40"/>
        <end position="545"/>
    </location>
</feature>
<dbReference type="Pfam" id="PF00561">
    <property type="entry name" value="Abhydrolase_1"/>
    <property type="match status" value="1"/>
</dbReference>
<dbReference type="InterPro" id="IPR000073">
    <property type="entry name" value="AB_hydrolase_1"/>
</dbReference>
<evidence type="ECO:0000256" key="1">
    <source>
        <dbReference type="SAM" id="SignalP"/>
    </source>
</evidence>
<evidence type="ECO:0000259" key="2">
    <source>
        <dbReference type="Pfam" id="PF00561"/>
    </source>
</evidence>
<evidence type="ECO:0000313" key="4">
    <source>
        <dbReference type="EMBL" id="MFC4134565.1"/>
    </source>
</evidence>
<protein>
    <submittedName>
        <fullName evidence="4">Alpha/beta fold hydrolase</fullName>
    </submittedName>
</protein>
<dbReference type="Proteomes" id="UP001595816">
    <property type="component" value="Unassembled WGS sequence"/>
</dbReference>
<dbReference type="SUPFAM" id="SSF53474">
    <property type="entry name" value="alpha/beta-Hydrolases"/>
    <property type="match status" value="1"/>
</dbReference>
<dbReference type="EMBL" id="JBHSAY010000015">
    <property type="protein sequence ID" value="MFC4134565.1"/>
    <property type="molecule type" value="Genomic_DNA"/>
</dbReference>
<feature type="signal peptide" evidence="1">
    <location>
        <begin position="1"/>
        <end position="39"/>
    </location>
</feature>
<evidence type="ECO:0000259" key="3">
    <source>
        <dbReference type="Pfam" id="PF08386"/>
    </source>
</evidence>
<keyword evidence="4" id="KW-0378">Hydrolase</keyword>
<dbReference type="Pfam" id="PF08386">
    <property type="entry name" value="Abhydrolase_4"/>
    <property type="match status" value="1"/>
</dbReference>
<dbReference type="InterPro" id="IPR029058">
    <property type="entry name" value="AB_hydrolase_fold"/>
</dbReference>
<sequence>MHLLRIALTAVLLSTTTATTGTSAAAAITTAATPTIAAAATTTATGTTTAAIKATTAATTTSAGVTQATAETGLTETGLNWTTCGPKTDQTAQCATLRVPLDWSRPSGRKITLAVARHPATDQARKIGTLFFRPGAGVLAVNQVATPSHGGLGLLPELAERFDLVGIDSRGGGLDLSYGTADANVHSASLGCDRAFNDPAVSRFPADPAGYAELRRHNQAAAASCDQDLIRHLDAETQARDAEAFRVALGEPQLTWFAWTYASLIAQTYAQLFPGRIRALVLDSPLDHTVPTATYVRTQVRETEAAFNRFVAWCGSDPSCALYGQDIPAIYDEVVERANREPLPVAGLDHAMTGEEIGYIAMYVLENGTVPAGYGGWSDLAAALGALRTGDTTGWAGAYAGTLAPPYYHPYRASGCVDFPRDITGYAEFQALRREIRRLAPHTGGVSDSWDYVSGCQGWPVPSVAPRRPVIVHNAPPTLLVVTRHNPLAPYDLAIRVAGQIEGSSTLTYEGDAHIAFFNSHCVRDAELAFLTTATPGVAACADGA</sequence>
<dbReference type="InterPro" id="IPR013595">
    <property type="entry name" value="Pept_S33_TAP-like_C"/>
</dbReference>
<proteinExistence type="predicted"/>
<gene>
    <name evidence="4" type="ORF">ACFOZ4_28480</name>
</gene>
<dbReference type="GO" id="GO:0016787">
    <property type="term" value="F:hydrolase activity"/>
    <property type="evidence" value="ECO:0007669"/>
    <property type="project" value="UniProtKB-KW"/>
</dbReference>
<evidence type="ECO:0000313" key="5">
    <source>
        <dbReference type="Proteomes" id="UP001595816"/>
    </source>
</evidence>